<protein>
    <submittedName>
        <fullName evidence="3">Tetratricopeptide repeat-containing protein</fullName>
    </submittedName>
</protein>
<dbReference type="AlphaFoldDB" id="A0A1M4X4Z0"/>
<sequence length="553" mass="60947">MKKSAIVLFFAAFLSVAAFAQNVQEGVNHLYAERYKSAKDVFDKLLAANPNNMEAVYWAGQLALAQNDAAGAKAVYEKALSANGNAPLVLVGMGQVELQEGKANEARQRFETAISLSKGKKANDPKVLTAIGRGIANVYSDKEKKGDINYAITKLQEATTVDPNNADAWLALGNAYRKAHNGGQAAVAYQTAVAKNPKFAVPAFRLAGLYTSQQNWDVVVEQLNNAVTADPSFAPAYMDLYDYFLRYKRDFPKAEEYANLYLKYADPSPENEYLKAQTAFVQNKFDDAITIGKNIISQAGEKTRPNVYRLLGYSYVGKGDSTAACQYVGQFFAKAKEEDIIGNDYILQADACGKDNPAIVKESYYKAATMDSVLSKQVNLLNEGIERFKKVGNKRFEGDLRLLSYQLRGTQANPAELFQIGLPYYQAGDFTRADSVFGAYSKAFPDSVYGYLWSARSLGRIDSTMEQGLAIPQYEQLLRVSELDKTRFKPYGLEAVGNLAQYYVNVKKDKDKGVTYLRKGLEFDPENAAFKKNIEILSKPAPAAKSSAGSKGK</sequence>
<reference evidence="3 4" key="1">
    <citation type="submission" date="2016-11" db="EMBL/GenBank/DDBJ databases">
        <authorList>
            <person name="Jaros S."/>
            <person name="Januszkiewicz K."/>
            <person name="Wedrychowicz H."/>
        </authorList>
    </citation>
    <scope>NUCLEOTIDE SEQUENCE [LARGE SCALE GENOMIC DNA]</scope>
    <source>
        <strain evidence="3 4">DSM 26897</strain>
    </source>
</reference>
<name>A0A1M4X4Z0_9BACT</name>
<evidence type="ECO:0000313" key="4">
    <source>
        <dbReference type="Proteomes" id="UP000184368"/>
    </source>
</evidence>
<dbReference type="Proteomes" id="UP000184368">
    <property type="component" value="Unassembled WGS sequence"/>
</dbReference>
<dbReference type="PANTHER" id="PTHR12558:SF13">
    <property type="entry name" value="CELL DIVISION CYCLE PROTEIN 27 HOMOLOG"/>
    <property type="match status" value="1"/>
</dbReference>
<dbReference type="OrthoDB" id="638548at2"/>
<keyword evidence="1" id="KW-0802">TPR repeat</keyword>
<accession>A0A1M4X4Z0</accession>
<dbReference type="SUPFAM" id="SSF48452">
    <property type="entry name" value="TPR-like"/>
    <property type="match status" value="3"/>
</dbReference>
<proteinExistence type="predicted"/>
<dbReference type="RefSeq" id="WP_073040793.1">
    <property type="nucleotide sequence ID" value="NZ_FQUO01000003.1"/>
</dbReference>
<dbReference type="EMBL" id="FQUO01000003">
    <property type="protein sequence ID" value="SHE88282.1"/>
    <property type="molecule type" value="Genomic_DNA"/>
</dbReference>
<dbReference type="STRING" id="1302690.BUE76_06195"/>
<evidence type="ECO:0000313" key="3">
    <source>
        <dbReference type="EMBL" id="SHE88282.1"/>
    </source>
</evidence>
<evidence type="ECO:0000256" key="1">
    <source>
        <dbReference type="PROSITE-ProRule" id="PRU00339"/>
    </source>
</evidence>
<keyword evidence="2" id="KW-0732">Signal</keyword>
<organism evidence="3 4">
    <name type="scientific">Cnuella takakiae</name>
    <dbReference type="NCBI Taxonomy" id="1302690"/>
    <lineage>
        <taxon>Bacteria</taxon>
        <taxon>Pseudomonadati</taxon>
        <taxon>Bacteroidota</taxon>
        <taxon>Chitinophagia</taxon>
        <taxon>Chitinophagales</taxon>
        <taxon>Chitinophagaceae</taxon>
        <taxon>Cnuella</taxon>
    </lineage>
</organism>
<dbReference type="Pfam" id="PF13414">
    <property type="entry name" value="TPR_11"/>
    <property type="match status" value="1"/>
</dbReference>
<dbReference type="InterPro" id="IPR019734">
    <property type="entry name" value="TPR_rpt"/>
</dbReference>
<dbReference type="Pfam" id="PF13432">
    <property type="entry name" value="TPR_16"/>
    <property type="match status" value="1"/>
</dbReference>
<feature type="repeat" description="TPR" evidence="1">
    <location>
        <begin position="166"/>
        <end position="199"/>
    </location>
</feature>
<dbReference type="SMART" id="SM00028">
    <property type="entry name" value="TPR"/>
    <property type="match status" value="7"/>
</dbReference>
<dbReference type="InterPro" id="IPR011990">
    <property type="entry name" value="TPR-like_helical_dom_sf"/>
</dbReference>
<evidence type="ECO:0000256" key="2">
    <source>
        <dbReference type="SAM" id="SignalP"/>
    </source>
</evidence>
<keyword evidence="4" id="KW-1185">Reference proteome</keyword>
<dbReference type="PANTHER" id="PTHR12558">
    <property type="entry name" value="CELL DIVISION CYCLE 16,23,27"/>
    <property type="match status" value="1"/>
</dbReference>
<gene>
    <name evidence="3" type="ORF">SAMN05444008_103242</name>
</gene>
<dbReference type="Gene3D" id="1.25.40.10">
    <property type="entry name" value="Tetratricopeptide repeat domain"/>
    <property type="match status" value="3"/>
</dbReference>
<feature type="signal peptide" evidence="2">
    <location>
        <begin position="1"/>
        <end position="20"/>
    </location>
</feature>
<feature type="chain" id="PRO_5012409189" evidence="2">
    <location>
        <begin position="21"/>
        <end position="553"/>
    </location>
</feature>
<dbReference type="PROSITE" id="PS50005">
    <property type="entry name" value="TPR"/>
    <property type="match status" value="1"/>
</dbReference>